<reference evidence="1 2" key="1">
    <citation type="submission" date="2023-08" db="EMBL/GenBank/DDBJ databases">
        <title>Complete genome sequence of Geobacillus thermodenitrificans K1041, a genetically tractable strain representative of the genus Geobacillus.</title>
        <authorList>
            <person name="Kani S."/>
            <person name="Suzuki H."/>
        </authorList>
    </citation>
    <scope>NUCLEOTIDE SEQUENCE [LARGE SCALE GENOMIC DNA]</scope>
    <source>
        <strain evidence="1 2">K1041</strain>
    </source>
</reference>
<accession>A0ABY9QBC7</accession>
<protein>
    <submittedName>
        <fullName evidence="1">Uncharacterized protein</fullName>
    </submittedName>
</protein>
<dbReference type="EMBL" id="CP133461">
    <property type="protein sequence ID" value="WMV75433.1"/>
    <property type="molecule type" value="Genomic_DNA"/>
</dbReference>
<proteinExistence type="predicted"/>
<evidence type="ECO:0000313" key="1">
    <source>
        <dbReference type="EMBL" id="WMV75433.1"/>
    </source>
</evidence>
<organism evidence="1 2">
    <name type="scientific">Geobacillus thermodenitrificans</name>
    <dbReference type="NCBI Taxonomy" id="33940"/>
    <lineage>
        <taxon>Bacteria</taxon>
        <taxon>Bacillati</taxon>
        <taxon>Bacillota</taxon>
        <taxon>Bacilli</taxon>
        <taxon>Bacillales</taxon>
        <taxon>Anoxybacillaceae</taxon>
        <taxon>Geobacillus</taxon>
    </lineage>
</organism>
<dbReference type="Proteomes" id="UP001297580">
    <property type="component" value="Chromosome"/>
</dbReference>
<evidence type="ECO:0000313" key="2">
    <source>
        <dbReference type="Proteomes" id="UP001297580"/>
    </source>
</evidence>
<name>A0ABY9QBC7_GEOTD</name>
<gene>
    <name evidence="1" type="ORF">HSX42_14350</name>
</gene>
<dbReference type="RefSeq" id="WP_311088154.1">
    <property type="nucleotide sequence ID" value="NZ_CP133461.1"/>
</dbReference>
<keyword evidence="2" id="KW-1185">Reference proteome</keyword>
<sequence>MKNRLVLSMRNAKATVFGCRLIHFGKGAWEPAAADQLQLVESEKTALMGGGLLLGRHL</sequence>